<dbReference type="KEGG" id="muc:MuYL_1543"/>
<dbReference type="OrthoDB" id="792296at2"/>
<organism evidence="1 2">
    <name type="scientific">Mucilaginibacter xinganensis</name>
    <dbReference type="NCBI Taxonomy" id="1234841"/>
    <lineage>
        <taxon>Bacteria</taxon>
        <taxon>Pseudomonadati</taxon>
        <taxon>Bacteroidota</taxon>
        <taxon>Sphingobacteriia</taxon>
        <taxon>Sphingobacteriales</taxon>
        <taxon>Sphingobacteriaceae</taxon>
        <taxon>Mucilaginibacter</taxon>
    </lineage>
</organism>
<evidence type="ECO:0008006" key="3">
    <source>
        <dbReference type="Google" id="ProtNLM"/>
    </source>
</evidence>
<proteinExistence type="predicted"/>
<keyword evidence="2" id="KW-1185">Reference proteome</keyword>
<name>A0A223NV95_9SPHI</name>
<evidence type="ECO:0000313" key="2">
    <source>
        <dbReference type="Proteomes" id="UP000215002"/>
    </source>
</evidence>
<dbReference type="EMBL" id="CP022743">
    <property type="protein sequence ID" value="ASU33441.1"/>
    <property type="molecule type" value="Genomic_DNA"/>
</dbReference>
<dbReference type="RefSeq" id="WP_094569898.1">
    <property type="nucleotide sequence ID" value="NZ_CP022743.1"/>
</dbReference>
<sequence length="193" mass="22360">MSRTVILILFLIIAKTGLAQKGKDTIVYKLPVVNGKLMYADSIQVKGHNKSVLDSAAKKWISNNFKYHWNDTLSKDKDVRSSVLSWAILEFRAPPNSMRVVYYNYYMRITIKISCEDDYYTYKIYEAYFRPKSGFFNKVVVHPTSADWLIDIYKKKDYGLMHNFDGSTIRYYLSAVNTAIINCIASLNQAMKN</sequence>
<dbReference type="Gene3D" id="3.30.530.80">
    <property type="match status" value="1"/>
</dbReference>
<dbReference type="Proteomes" id="UP000215002">
    <property type="component" value="Chromosome"/>
</dbReference>
<dbReference type="AlphaFoldDB" id="A0A223NV95"/>
<evidence type="ECO:0000313" key="1">
    <source>
        <dbReference type="EMBL" id="ASU33441.1"/>
    </source>
</evidence>
<reference evidence="1 2" key="1">
    <citation type="submission" date="2017-08" db="EMBL/GenBank/DDBJ databases">
        <title>Complete genome sequence of Mucilaginibacter sp. strain BJC16-A31.</title>
        <authorList>
            <consortium name="Henan University of Science and Technology"/>
            <person name="You X."/>
        </authorList>
    </citation>
    <scope>NUCLEOTIDE SEQUENCE [LARGE SCALE GENOMIC DNA]</scope>
    <source>
        <strain evidence="1 2">BJC16-A31</strain>
    </source>
</reference>
<accession>A0A223NV95</accession>
<gene>
    <name evidence="1" type="ORF">MuYL_1543</name>
</gene>
<protein>
    <recommendedName>
        <fullName evidence="3">DUF4468 domain-containing protein</fullName>
    </recommendedName>
</protein>